<organism evidence="1 2">
    <name type="scientific">Avena sativa</name>
    <name type="common">Oat</name>
    <dbReference type="NCBI Taxonomy" id="4498"/>
    <lineage>
        <taxon>Eukaryota</taxon>
        <taxon>Viridiplantae</taxon>
        <taxon>Streptophyta</taxon>
        <taxon>Embryophyta</taxon>
        <taxon>Tracheophyta</taxon>
        <taxon>Spermatophyta</taxon>
        <taxon>Magnoliopsida</taxon>
        <taxon>Liliopsida</taxon>
        <taxon>Poales</taxon>
        <taxon>Poaceae</taxon>
        <taxon>BOP clade</taxon>
        <taxon>Pooideae</taxon>
        <taxon>Poodae</taxon>
        <taxon>Poeae</taxon>
        <taxon>Poeae Chloroplast Group 1 (Aveneae type)</taxon>
        <taxon>Aveninae</taxon>
        <taxon>Avena</taxon>
    </lineage>
</organism>
<name>A0ACD5X558_AVESA</name>
<sequence>MSSTLWHSRLTPQAARPGNTAYVEFGRTQFGLVHEPSRSSPSRIRFRLGDITRRAPGDSGHHRPRRKQPKILACRLKSQETRSRAITHARHVPAGDPVEPRAASPVPMADHHASATAQKRKCPDEETTAATMCAKDCGFFGDASTGGMCSKCYKEHVFSAGADTKTAVKSVFISPAASTAPPQKKAKMIVAGPGSSSDATAAAAAVDTSAPSVKQQASAANRCATCRKKVGLLGFRCRCEGTFCSVHRYSDKHECEFDYKTAGREQIAKHNRVVVADKIVGRI</sequence>
<keyword evidence="2" id="KW-1185">Reference proteome</keyword>
<dbReference type="Proteomes" id="UP001732700">
    <property type="component" value="Chromosome 4D"/>
</dbReference>
<reference evidence="1" key="1">
    <citation type="submission" date="2021-05" db="EMBL/GenBank/DDBJ databases">
        <authorList>
            <person name="Scholz U."/>
            <person name="Mascher M."/>
            <person name="Fiebig A."/>
        </authorList>
    </citation>
    <scope>NUCLEOTIDE SEQUENCE [LARGE SCALE GENOMIC DNA]</scope>
</reference>
<evidence type="ECO:0000313" key="2">
    <source>
        <dbReference type="Proteomes" id="UP001732700"/>
    </source>
</evidence>
<dbReference type="EnsemblPlants" id="AVESA.00010b.r2.4DG0754870.1">
    <property type="protein sequence ID" value="AVESA.00010b.r2.4DG0754870.1.CDS"/>
    <property type="gene ID" value="AVESA.00010b.r2.4DG0754870"/>
</dbReference>
<reference evidence="1" key="2">
    <citation type="submission" date="2025-09" db="UniProtKB">
        <authorList>
            <consortium name="EnsemblPlants"/>
        </authorList>
    </citation>
    <scope>IDENTIFICATION</scope>
</reference>
<protein>
    <submittedName>
        <fullName evidence="1">Uncharacterized protein</fullName>
    </submittedName>
</protein>
<evidence type="ECO:0000313" key="1">
    <source>
        <dbReference type="EnsemblPlants" id="AVESA.00010b.r2.4DG0754870.1.CDS"/>
    </source>
</evidence>
<accession>A0ACD5X558</accession>
<proteinExistence type="predicted"/>